<comment type="caution">
    <text evidence="2">The sequence shown here is derived from an EMBL/GenBank/DDBJ whole genome shotgun (WGS) entry which is preliminary data.</text>
</comment>
<sequence length="141" mass="16166">MKKLMLLSFMLLLLVGCNGNDSKLTFSEIHLEKASAKVKDFITQMEINEDGTGNGIYVLNGKKDKFYLFLSQEFLDKGKSFGSIDVKEEENTLTIYLNESSDIGQEDQVSYKLYEINRLKDYEFLRVFKNGKETHIQTVGV</sequence>
<organism evidence="2 3">
    <name type="scientific">Cytobacillus praedii</name>
    <dbReference type="NCBI Taxonomy" id="1742358"/>
    <lineage>
        <taxon>Bacteria</taxon>
        <taxon>Bacillati</taxon>
        <taxon>Bacillota</taxon>
        <taxon>Bacilli</taxon>
        <taxon>Bacillales</taxon>
        <taxon>Bacillaceae</taxon>
        <taxon>Cytobacillus</taxon>
    </lineage>
</organism>
<accession>A0A4R1B0J1</accession>
<dbReference type="RefSeq" id="WP_057760337.1">
    <property type="nucleotide sequence ID" value="NZ_CP183326.1"/>
</dbReference>
<dbReference type="EMBL" id="SJTH01000001">
    <property type="protein sequence ID" value="TCJ06286.1"/>
    <property type="molecule type" value="Genomic_DNA"/>
</dbReference>
<feature type="chain" id="PRO_5039013062" description="Lipoprotein" evidence="1">
    <location>
        <begin position="20"/>
        <end position="141"/>
    </location>
</feature>
<dbReference type="OrthoDB" id="2614098at2"/>
<feature type="signal peptide" evidence="1">
    <location>
        <begin position="1"/>
        <end position="19"/>
    </location>
</feature>
<evidence type="ECO:0008006" key="4">
    <source>
        <dbReference type="Google" id="ProtNLM"/>
    </source>
</evidence>
<name>A0A4R1B0J1_9BACI</name>
<protein>
    <recommendedName>
        <fullName evidence="4">Lipoprotein</fullName>
    </recommendedName>
</protein>
<reference evidence="2 3" key="1">
    <citation type="submission" date="2019-03" db="EMBL/GenBank/DDBJ databases">
        <authorList>
            <person name="Jensen L."/>
            <person name="Storgaard J."/>
            <person name="Sulaj E."/>
            <person name="Schramm A."/>
            <person name="Marshall I.P.G."/>
        </authorList>
    </citation>
    <scope>NUCLEOTIDE SEQUENCE [LARGE SCALE GENOMIC DNA]</scope>
    <source>
        <strain evidence="2 3">2017H2G3</strain>
    </source>
</reference>
<keyword evidence="3" id="KW-1185">Reference proteome</keyword>
<dbReference type="AlphaFoldDB" id="A0A4R1B0J1"/>
<proteinExistence type="predicted"/>
<dbReference type="PROSITE" id="PS51257">
    <property type="entry name" value="PROKAR_LIPOPROTEIN"/>
    <property type="match status" value="1"/>
</dbReference>
<keyword evidence="1" id="KW-0732">Signal</keyword>
<evidence type="ECO:0000256" key="1">
    <source>
        <dbReference type="SAM" id="SignalP"/>
    </source>
</evidence>
<dbReference type="STRING" id="1742358.GCA_001439605_02118"/>
<evidence type="ECO:0000313" key="2">
    <source>
        <dbReference type="EMBL" id="TCJ06286.1"/>
    </source>
</evidence>
<dbReference type="Proteomes" id="UP000293846">
    <property type="component" value="Unassembled WGS sequence"/>
</dbReference>
<gene>
    <name evidence="2" type="ORF">E0Y62_00305</name>
</gene>
<evidence type="ECO:0000313" key="3">
    <source>
        <dbReference type="Proteomes" id="UP000293846"/>
    </source>
</evidence>